<dbReference type="SUPFAM" id="SSF54106">
    <property type="entry name" value="LysM domain"/>
    <property type="match status" value="4"/>
</dbReference>
<keyword evidence="4" id="KW-1185">Reference proteome</keyword>
<dbReference type="OrthoDB" id="308800at2"/>
<dbReference type="RefSeq" id="WP_077588038.1">
    <property type="nucleotide sequence ID" value="NZ_CP019640.1"/>
</dbReference>
<evidence type="ECO:0000313" key="3">
    <source>
        <dbReference type="EMBL" id="AQQ52166.1"/>
    </source>
</evidence>
<dbReference type="GO" id="GO:0008932">
    <property type="term" value="F:lytic endotransglycosylase activity"/>
    <property type="evidence" value="ECO:0007669"/>
    <property type="project" value="TreeGrafter"/>
</dbReference>
<feature type="signal peptide" evidence="1">
    <location>
        <begin position="1"/>
        <end position="25"/>
    </location>
</feature>
<dbReference type="Gene3D" id="3.10.350.10">
    <property type="entry name" value="LysM domain"/>
    <property type="match status" value="4"/>
</dbReference>
<dbReference type="PANTHER" id="PTHR33734:SF22">
    <property type="entry name" value="MEMBRANE-BOUND LYTIC MUREIN TRANSGLYCOSYLASE D"/>
    <property type="match status" value="1"/>
</dbReference>
<dbReference type="CDD" id="cd00118">
    <property type="entry name" value="LysM"/>
    <property type="match status" value="4"/>
</dbReference>
<evidence type="ECO:0000259" key="2">
    <source>
        <dbReference type="PROSITE" id="PS51782"/>
    </source>
</evidence>
<gene>
    <name evidence="3" type="ORF">B0X71_02910</name>
</gene>
<dbReference type="AlphaFoldDB" id="A0A1Q2KVM4"/>
<feature type="domain" description="LysM" evidence="2">
    <location>
        <begin position="83"/>
        <end position="128"/>
    </location>
</feature>
<name>A0A1Q2KVM4_9BACL</name>
<organism evidence="3 4">
    <name type="scientific">Planococcus lenghuensis</name>
    <dbReference type="NCBI Taxonomy" id="2213202"/>
    <lineage>
        <taxon>Bacteria</taxon>
        <taxon>Bacillati</taxon>
        <taxon>Bacillota</taxon>
        <taxon>Bacilli</taxon>
        <taxon>Bacillales</taxon>
        <taxon>Caryophanaceae</taxon>
        <taxon>Planococcus</taxon>
    </lineage>
</organism>
<keyword evidence="1" id="KW-0732">Signal</keyword>
<feature type="chain" id="PRO_5012546563" description="LysM domain-containing protein" evidence="1">
    <location>
        <begin position="26"/>
        <end position="237"/>
    </location>
</feature>
<dbReference type="Proteomes" id="UP000188184">
    <property type="component" value="Chromosome"/>
</dbReference>
<accession>A0A1Q2KVM4</accession>
<dbReference type="PANTHER" id="PTHR33734">
    <property type="entry name" value="LYSM DOMAIN-CONTAINING GPI-ANCHORED PROTEIN 2"/>
    <property type="match status" value="1"/>
</dbReference>
<evidence type="ECO:0000256" key="1">
    <source>
        <dbReference type="SAM" id="SignalP"/>
    </source>
</evidence>
<feature type="domain" description="LysM" evidence="2">
    <location>
        <begin position="28"/>
        <end position="73"/>
    </location>
</feature>
<feature type="domain" description="LysM" evidence="2">
    <location>
        <begin position="137"/>
        <end position="182"/>
    </location>
</feature>
<evidence type="ECO:0000313" key="4">
    <source>
        <dbReference type="Proteomes" id="UP000188184"/>
    </source>
</evidence>
<protein>
    <recommendedName>
        <fullName evidence="2">LysM domain-containing protein</fullName>
    </recommendedName>
</protein>
<dbReference type="PROSITE" id="PS51782">
    <property type="entry name" value="LYSM"/>
    <property type="match status" value="4"/>
</dbReference>
<dbReference type="InterPro" id="IPR036779">
    <property type="entry name" value="LysM_dom_sf"/>
</dbReference>
<feature type="domain" description="LysM" evidence="2">
    <location>
        <begin position="191"/>
        <end position="236"/>
    </location>
</feature>
<dbReference type="KEGG" id="pmar:B0X71_02910"/>
<dbReference type="InterPro" id="IPR018392">
    <property type="entry name" value="LysM"/>
</dbReference>
<dbReference type="SMART" id="SM00257">
    <property type="entry name" value="LysM"/>
    <property type="match status" value="4"/>
</dbReference>
<reference evidence="3 4" key="1">
    <citation type="submission" date="2017-02" db="EMBL/GenBank/DDBJ databases">
        <title>The complete genomic sequence of a novel cold adapted crude oil-degrading bacterium Planococcus qaidamina Y42.</title>
        <authorList>
            <person name="Yang R."/>
        </authorList>
    </citation>
    <scope>NUCLEOTIDE SEQUENCE [LARGE SCALE GENOMIC DNA]</scope>
    <source>
        <strain evidence="3 4">Y42</strain>
    </source>
</reference>
<proteinExistence type="predicted"/>
<dbReference type="EMBL" id="CP019640">
    <property type="protein sequence ID" value="AQQ52166.1"/>
    <property type="molecule type" value="Genomic_DNA"/>
</dbReference>
<dbReference type="Pfam" id="PF01476">
    <property type="entry name" value="LysM"/>
    <property type="match status" value="4"/>
</dbReference>
<sequence length="237" mass="25804">MKKVSKVLAPALALGMLAGGSGALANSHTFTIEAGDTLWGITQERPDITVDDLYALNPGIDAYNLQIGSEVIISSTPGSTRETFHTVEPGETLYSIANLHKNLTLDELYELNPGIDPYNLQIGSEVRVSGTPDSTETFHTVQPGETLYSIANLHENLTLDELYDLNPGIDPYNLQIGSEVRVSGTPDSTEMYHTVEPGETLYSIANLHKNLTLDELYDLNPGIDPYTLQIGSEVRVQ</sequence>